<evidence type="ECO:0000313" key="6">
    <source>
        <dbReference type="EMBL" id="TTG62695.1"/>
    </source>
</evidence>
<dbReference type="OrthoDB" id="2441647at2759"/>
<dbReference type="Gene3D" id="1.20.5.1160">
    <property type="entry name" value="Vasodilator-stimulated phosphoprotein"/>
    <property type="match status" value="1"/>
</dbReference>
<feature type="domain" description="IF rod" evidence="5">
    <location>
        <begin position="62"/>
        <end position="372"/>
    </location>
</feature>
<dbReference type="Proteomes" id="UP000319801">
    <property type="component" value="Unassembled WGS sequence"/>
</dbReference>
<keyword evidence="1" id="KW-0403">Intermediate filament</keyword>
<feature type="coiled-coil region" evidence="3">
    <location>
        <begin position="309"/>
        <end position="336"/>
    </location>
</feature>
<accession>A0A556VB13</accession>
<evidence type="ECO:0000313" key="7">
    <source>
        <dbReference type="Proteomes" id="UP000319801"/>
    </source>
</evidence>
<evidence type="ECO:0000256" key="2">
    <source>
        <dbReference type="ARBA" id="ARBA00023054"/>
    </source>
</evidence>
<dbReference type="PANTHER" id="PTHR45652">
    <property type="entry name" value="GLIAL FIBRILLARY ACIDIC PROTEIN"/>
    <property type="match status" value="1"/>
</dbReference>
<feature type="region of interest" description="Disordered" evidence="4">
    <location>
        <begin position="424"/>
        <end position="680"/>
    </location>
</feature>
<keyword evidence="2 3" id="KW-0175">Coiled coil</keyword>
<dbReference type="EMBL" id="VCAZ01000203">
    <property type="protein sequence ID" value="TTG62695.1"/>
    <property type="molecule type" value="Genomic_DNA"/>
</dbReference>
<feature type="compositionally biased region" description="Polar residues" evidence="4">
    <location>
        <begin position="517"/>
        <end position="526"/>
    </location>
</feature>
<dbReference type="GO" id="GO:0030424">
    <property type="term" value="C:axon"/>
    <property type="evidence" value="ECO:0007669"/>
    <property type="project" value="TreeGrafter"/>
</dbReference>
<feature type="compositionally biased region" description="Basic and acidic residues" evidence="4">
    <location>
        <begin position="733"/>
        <end position="827"/>
    </location>
</feature>
<organism evidence="6 7">
    <name type="scientific">Bagarius yarrelli</name>
    <name type="common">Goonch</name>
    <name type="synonym">Bagrus yarrelli</name>
    <dbReference type="NCBI Taxonomy" id="175774"/>
    <lineage>
        <taxon>Eukaryota</taxon>
        <taxon>Metazoa</taxon>
        <taxon>Chordata</taxon>
        <taxon>Craniata</taxon>
        <taxon>Vertebrata</taxon>
        <taxon>Euteleostomi</taxon>
        <taxon>Actinopterygii</taxon>
        <taxon>Neopterygii</taxon>
        <taxon>Teleostei</taxon>
        <taxon>Ostariophysi</taxon>
        <taxon>Siluriformes</taxon>
        <taxon>Sisoridae</taxon>
        <taxon>Sisorinae</taxon>
        <taxon>Bagarius</taxon>
    </lineage>
</organism>
<feature type="compositionally biased region" description="Basic and acidic residues" evidence="4">
    <location>
        <begin position="661"/>
        <end position="671"/>
    </location>
</feature>
<dbReference type="GO" id="GO:0005200">
    <property type="term" value="F:structural constituent of cytoskeleton"/>
    <property type="evidence" value="ECO:0007669"/>
    <property type="project" value="TreeGrafter"/>
</dbReference>
<evidence type="ECO:0000259" key="5">
    <source>
        <dbReference type="PROSITE" id="PS51842"/>
    </source>
</evidence>
<gene>
    <name evidence="6" type="ORF">Baya_15087</name>
</gene>
<evidence type="ECO:0000256" key="1">
    <source>
        <dbReference type="ARBA" id="ARBA00022754"/>
    </source>
</evidence>
<name>A0A556VB13_BAGYA</name>
<proteinExistence type="predicted"/>
<dbReference type="GO" id="GO:0033693">
    <property type="term" value="P:neurofilament bundle assembly"/>
    <property type="evidence" value="ECO:0007669"/>
    <property type="project" value="TreeGrafter"/>
</dbReference>
<dbReference type="SMART" id="SM01391">
    <property type="entry name" value="Filament"/>
    <property type="match status" value="1"/>
</dbReference>
<dbReference type="InterPro" id="IPR039008">
    <property type="entry name" value="IF_rod_dom"/>
</dbReference>
<evidence type="ECO:0000256" key="3">
    <source>
        <dbReference type="SAM" id="Coils"/>
    </source>
</evidence>
<dbReference type="GO" id="GO:0005737">
    <property type="term" value="C:cytoplasm"/>
    <property type="evidence" value="ECO:0007669"/>
    <property type="project" value="TreeGrafter"/>
</dbReference>
<dbReference type="PANTHER" id="PTHR45652:SF10">
    <property type="entry name" value="NEUROFILAMENT MEDIUM POLYPEPTIDE ISOFORM X1"/>
    <property type="match status" value="1"/>
</dbReference>
<feature type="compositionally biased region" description="Basic and acidic residues" evidence="4">
    <location>
        <begin position="566"/>
        <end position="579"/>
    </location>
</feature>
<dbReference type="PROSITE" id="PS51842">
    <property type="entry name" value="IF_ROD_2"/>
    <property type="match status" value="1"/>
</dbReference>
<dbReference type="FunFam" id="1.20.5.170:FF:000002">
    <property type="entry name" value="Type I keratin KA11"/>
    <property type="match status" value="1"/>
</dbReference>
<feature type="coiled-coil region" evidence="3">
    <location>
        <begin position="66"/>
        <end position="198"/>
    </location>
</feature>
<dbReference type="Gene3D" id="1.20.5.170">
    <property type="match status" value="1"/>
</dbReference>
<feature type="compositionally biased region" description="Basic and acidic residues" evidence="4">
    <location>
        <begin position="439"/>
        <end position="514"/>
    </location>
</feature>
<keyword evidence="7" id="KW-1185">Reference proteome</keyword>
<feature type="region of interest" description="Disordered" evidence="4">
    <location>
        <begin position="1"/>
        <end position="27"/>
    </location>
</feature>
<feature type="region of interest" description="Disordered" evidence="4">
    <location>
        <begin position="702"/>
        <end position="943"/>
    </location>
</feature>
<dbReference type="AlphaFoldDB" id="A0A556VB13"/>
<evidence type="ECO:0000256" key="4">
    <source>
        <dbReference type="SAM" id="MobiDB-lite"/>
    </source>
</evidence>
<dbReference type="Gene3D" id="1.20.5.500">
    <property type="entry name" value="Single helix bin"/>
    <property type="match status" value="1"/>
</dbReference>
<feature type="compositionally biased region" description="Polar residues" evidence="4">
    <location>
        <begin position="536"/>
        <end position="545"/>
    </location>
</feature>
<feature type="compositionally biased region" description="Basic and acidic residues" evidence="4">
    <location>
        <begin position="702"/>
        <end position="726"/>
    </location>
</feature>
<dbReference type="InterPro" id="IPR050405">
    <property type="entry name" value="Intermediate_filament"/>
</dbReference>
<feature type="compositionally biased region" description="Basic and acidic residues" evidence="4">
    <location>
        <begin position="849"/>
        <end position="935"/>
    </location>
</feature>
<protein>
    <submittedName>
        <fullName evidence="6">Neurofilament medium polypeptide</fullName>
    </submittedName>
</protein>
<comment type="caution">
    <text evidence="6">The sequence shown here is derived from an EMBL/GenBank/DDBJ whole genome shotgun (WGS) entry which is preliminary data.</text>
</comment>
<feature type="compositionally biased region" description="Basic and acidic residues" evidence="4">
    <location>
        <begin position="600"/>
        <end position="630"/>
    </location>
</feature>
<dbReference type="GO" id="GO:0099160">
    <property type="term" value="C:postsynaptic intermediate filament cytoskeleton"/>
    <property type="evidence" value="ECO:0007669"/>
    <property type="project" value="TreeGrafter"/>
</dbReference>
<dbReference type="SUPFAM" id="SSF64593">
    <property type="entry name" value="Intermediate filament protein, coiled coil region"/>
    <property type="match status" value="2"/>
</dbReference>
<sequence>MERLLNGPGWRREEQRYQPPSSQRIARTPALSRGIANAASAPTSGHSLRHFSPEMPLRATNEKELLRGLNERFAGFIEKVRRLESQNKALEEEIEDIRLKAHSATSLAKQYEPELQNLRRQVREMAMQKHQMELEHKRVEDECKELIEKCEEVARSRGEAEESISVLKKCTESAYLSKQEMDRRANALAEEIEFLKTNHEAEVTDILTQMKETRVCGEVRSFGKGELTAALRDIRTQLEGRAFCSDSHSEQHYSKQLANLTKAAEKDRETLIATKTEIRQYKLQLQSKTAELDSFRGREALERQLYDLEQRHTAEIHRYQDTIRALDQELQNTKYDMNSHVQEYHDLLNVKMALDAEIYSYRKLLEGEESRYSTLSDAQIPGPYVYRQSPIYTLSSVPRVGGVSRKAEPQYKFVEEIITETTSENIEISDAGSDDAEEQRESDKVCCEKENEAVSTESEEHLEDKMSQKSDPEDYKNSLKPKHLDNEEIPTKNEEQSLKKFTDVSPDLKEDNIHTELAQNESTASEQTREKDTDHSYSNVDNIVSETKENVLDTETQEDKSDDADVEKKEKQDEAKEIDQGGIKEPQPAEKTATPDTVTEPEKSAKEEISAKSIKEKAKNETQPAAEHKGSSTGKTLENVKSVEVDTSGADSQPVPQKAEAGQETRAKSEADSMQSVEKAQADVLNTTNAVEVQKSLVEKVKTETLRNNEIKEMQPKEEKKMDQSKPETVSVKPEKKDSVQFTEEQKTQEIDSKPAAKETAEVETSGKKKVNFKTEEKVETKSSEIPKNEIKKDKETKYEQIPEKQVFKNHETSTDIKDIDKVKPEGQEIIDSIITKDGQPGQSLSKTSLEKQQEKDQTKTDKDVYEIKDTNTEKSHEIETKPDTTKIDTTTMKDFEKDPTPDSKKPESTEKDSSEKGQDNSTKADVKREQEAKAVTENGGNI</sequence>
<dbReference type="Pfam" id="PF00038">
    <property type="entry name" value="Filament"/>
    <property type="match status" value="1"/>
</dbReference>
<reference evidence="6 7" key="1">
    <citation type="journal article" date="2019" name="Genome Biol. Evol.">
        <title>Whole-Genome Sequencing of the Giant Devil Catfish, Bagarius yarrelli.</title>
        <authorList>
            <person name="Jiang W."/>
            <person name="Lv Y."/>
            <person name="Cheng L."/>
            <person name="Yang K."/>
            <person name="Chao B."/>
            <person name="Wang X."/>
            <person name="Li Y."/>
            <person name="Pan X."/>
            <person name="You X."/>
            <person name="Zhang Y."/>
            <person name="Yang J."/>
            <person name="Li J."/>
            <person name="Zhang X."/>
            <person name="Liu S."/>
            <person name="Sun C."/>
            <person name="Yang J."/>
            <person name="Shi Q."/>
        </authorList>
    </citation>
    <scope>NUCLEOTIDE SEQUENCE [LARGE SCALE GENOMIC DNA]</scope>
    <source>
        <strain evidence="6">JWS20170419001</strain>
        <tissue evidence="6">Muscle</tissue>
    </source>
</reference>
<dbReference type="GO" id="GO:0005882">
    <property type="term" value="C:intermediate filament"/>
    <property type="evidence" value="ECO:0007669"/>
    <property type="project" value="UniProtKB-KW"/>
</dbReference>